<name>A0A8S1CRL1_9INSE</name>
<evidence type="ECO:0000313" key="15">
    <source>
        <dbReference type="EMBL" id="CAB3372599.1"/>
    </source>
</evidence>
<keyword evidence="6" id="KW-0547">Nucleotide-binding</keyword>
<dbReference type="Gene3D" id="1.10.1070.11">
    <property type="entry name" value="Phosphatidylinositol 3-/4-kinase, catalytic domain"/>
    <property type="match status" value="1"/>
</dbReference>
<dbReference type="PROSITE" id="PS00916">
    <property type="entry name" value="PI3_4_KINASE_2"/>
    <property type="match status" value="1"/>
</dbReference>
<comment type="subcellular location">
    <subcellularLocation>
        <location evidence="1">Nucleus</location>
    </subcellularLocation>
</comment>
<evidence type="ECO:0000256" key="7">
    <source>
        <dbReference type="ARBA" id="ARBA00022763"/>
    </source>
</evidence>
<dbReference type="EC" id="2.7.11.1" evidence="3"/>
<dbReference type="OrthoDB" id="381190at2759"/>
<dbReference type="PANTHER" id="PTHR11139">
    <property type="entry name" value="ATAXIA TELANGIECTASIA MUTATED ATM -RELATED"/>
    <property type="match status" value="1"/>
</dbReference>
<dbReference type="InterPro" id="IPR050517">
    <property type="entry name" value="DDR_Repair_Kinase"/>
</dbReference>
<evidence type="ECO:0000256" key="11">
    <source>
        <dbReference type="ARBA" id="ARBA00023242"/>
    </source>
</evidence>
<feature type="domain" description="PI3K/PI4K catalytic" evidence="13">
    <location>
        <begin position="2300"/>
        <end position="2517"/>
    </location>
</feature>
<dbReference type="InterPro" id="IPR000403">
    <property type="entry name" value="PI3/4_kinase_cat_dom"/>
</dbReference>
<dbReference type="GO" id="GO:0005524">
    <property type="term" value="F:ATP binding"/>
    <property type="evidence" value="ECO:0007669"/>
    <property type="project" value="UniProtKB-KW"/>
</dbReference>
<dbReference type="InterPro" id="IPR057564">
    <property type="entry name" value="HEAT_ATR"/>
</dbReference>
<dbReference type="SUPFAM" id="SSF56112">
    <property type="entry name" value="Protein kinase-like (PK-like)"/>
    <property type="match status" value="1"/>
</dbReference>
<keyword evidence="9" id="KW-0067">ATP-binding</keyword>
<organism evidence="15 16">
    <name type="scientific">Cloeon dipterum</name>
    <dbReference type="NCBI Taxonomy" id="197152"/>
    <lineage>
        <taxon>Eukaryota</taxon>
        <taxon>Metazoa</taxon>
        <taxon>Ecdysozoa</taxon>
        <taxon>Arthropoda</taxon>
        <taxon>Hexapoda</taxon>
        <taxon>Insecta</taxon>
        <taxon>Pterygota</taxon>
        <taxon>Palaeoptera</taxon>
        <taxon>Ephemeroptera</taxon>
        <taxon>Pisciforma</taxon>
        <taxon>Baetidae</taxon>
        <taxon>Cloeon</taxon>
    </lineage>
</organism>
<dbReference type="SUPFAM" id="SSF48371">
    <property type="entry name" value="ARM repeat"/>
    <property type="match status" value="1"/>
</dbReference>
<dbReference type="Proteomes" id="UP000494165">
    <property type="component" value="Unassembled WGS sequence"/>
</dbReference>
<evidence type="ECO:0000256" key="2">
    <source>
        <dbReference type="ARBA" id="ARBA00010769"/>
    </source>
</evidence>
<keyword evidence="8" id="KW-0418">Kinase</keyword>
<keyword evidence="7" id="KW-0227">DNA damage</keyword>
<dbReference type="InterPro" id="IPR014009">
    <property type="entry name" value="PIK_FAT"/>
</dbReference>
<dbReference type="Pfam" id="PF00454">
    <property type="entry name" value="PI3_PI4_kinase"/>
    <property type="match status" value="1"/>
</dbReference>
<evidence type="ECO:0000256" key="3">
    <source>
        <dbReference type="ARBA" id="ARBA00012513"/>
    </source>
</evidence>
<dbReference type="GO" id="GO:0006281">
    <property type="term" value="P:DNA repair"/>
    <property type="evidence" value="ECO:0007669"/>
    <property type="project" value="UniProtKB-KW"/>
</dbReference>
<evidence type="ECO:0000256" key="6">
    <source>
        <dbReference type="ARBA" id="ARBA00022741"/>
    </source>
</evidence>
<dbReference type="PROSITE" id="PS50290">
    <property type="entry name" value="PI3_4_KINASE_3"/>
    <property type="match status" value="1"/>
</dbReference>
<dbReference type="SMART" id="SM00802">
    <property type="entry name" value="UME"/>
    <property type="match status" value="1"/>
</dbReference>
<dbReference type="Pfam" id="PF23593">
    <property type="entry name" value="HEAT_ATR"/>
    <property type="match status" value="1"/>
</dbReference>
<dbReference type="InterPro" id="IPR018936">
    <property type="entry name" value="PI3/4_kinase_CS"/>
</dbReference>
<keyword evidence="16" id="KW-1185">Reference proteome</keyword>
<keyword evidence="11" id="KW-0539">Nucleus</keyword>
<keyword evidence="4" id="KW-0723">Serine/threonine-protein kinase</keyword>
<dbReference type="InterPro" id="IPR016024">
    <property type="entry name" value="ARM-type_fold"/>
</dbReference>
<dbReference type="GO" id="GO:0005694">
    <property type="term" value="C:chromosome"/>
    <property type="evidence" value="ECO:0007669"/>
    <property type="project" value="TreeGrafter"/>
</dbReference>
<dbReference type="InterPro" id="IPR012993">
    <property type="entry name" value="UME"/>
</dbReference>
<comment type="caution">
    <text evidence="15">The sequence shown here is derived from an EMBL/GenBank/DDBJ whole genome shotgun (WGS) entry which is preliminary data.</text>
</comment>
<keyword evidence="5" id="KW-0808">Transferase</keyword>
<evidence type="ECO:0000256" key="5">
    <source>
        <dbReference type="ARBA" id="ARBA00022679"/>
    </source>
</evidence>
<accession>A0A8S1CRL1</accession>
<sequence>MNIVYAGGIFVGTANCGFKARLTNHNISSASDSTFNTWNSSMAEENRSSSPSDEVSSYWKAIIEMMRIFIQHPKRIKSKFRVSFNQIFVNLEEKSNLFCPTPSCNTENAVQDYQNFLDTMTNCFLILLTKDLDYTKVPDISHFYEKLLKLVYFNCGDLFKSLMNNLMSTLMMILDVYVNPVGFYPPITVGTFCANSASEFPSDCRTAVRIGSLESANPVVSFLTDVIFSSYQLALQSPLREQTWQLLLKRLEAWSIFKYSDLFTKDLLASFPFHEKVACIPLLTASCSEIVQASKSGKDDDDLMKLQNQVAQIFLRPNFPIQELANLPFPGKLKGTVMNNCCVQLNANQSSLVKLLCTLLSNHVIHLSDIEIKWLAHKFNANSMVPGFLLLAYMEAELKIGSSNFEANNFEHSPVKSSAKNFKHAEDFSRVWQILQSIFLKMLDKIAQMEDQDLTDTFNGIEKLHMVLNGLQVSICSVDKKQKRVIAHASFCFFPLHLGKIVAQMGVLPRHCIENTALDSKTPPKVTSQRILTAWGQILDMLNVLRHLPESSKLEPADLSSIEILCGLPWLRNEPDLNLTQYKLEWYQLIAASVQKQLKVGEDNDFGHEFLALFVKAFNNTKFRPSAWRVQVVLNNLSTLPGDHMVIMLQAIPVLISTCQRDDIEPLYAAFKKIQSVHDVRVSRAAAGILPSVVCALSGGCEVQESIIEGEFISTTKILVRICCPECTKSVISSRPRGWNFLNGKFTEDWKQMIEHKDDNVRRALCSGFPQIVQHLGKTFSLQDIETWLQLLTDDDSLIATDFALNLPTLLNLKNNSVTKEEITTMIITSLHSLIETTWKKKKDWNTVLCAVDPLLRIELDSLVKPIMMIVVKLVALRKEDVCGLNQAVLLEYVSINLVNPMVLFFQSQDDIWSVVIDTLAEQDPSERSAVYCFQRISNIFNIRPDVLKKHLFHFLQILIPRCFVDSNFLYILTETAVYLNVSQQTMLKKWHTMLYPMLLVKHPDCLDFYLNLADCNDDIDRYLTLIVIQVIINCSSSSKQIVDKLSNILKDSEDNPGLSPDEVSQHLQNHMLGILDTIQGNVLNKYASADLKLRSLLGFTNMISFMSKEAVTQFYSKILDVICTFKALEEQSLVKAYCSLILTFLHRLENDKIGPVMFTVLTNVTFLNLQQFRSEAKAIVGFFVTTNKEQIRQNAQDLFNFTELLEELNFNRILKSCQEAFDAMDYEDILEGKLLAISNNYVESRILALKVLKNFLVETQPKVQEFLFSHRRESTNLNSIFGKLIAGASSSNSGLRVPSIECLSELGAIDPSHWIVAFGFKDSANFFIDSSCASFVCKALETLLDGFQSSTKKADMDVIGYVCQEFMKANDFQDEPAKAPVQIWNRFSDQTKSMLMPFFTSTYICKKAIEASELPHPLANSQYAGTFEDWIFHWVVRLISFIKNKCIRDTFDALKLVFRIDLKNIHFFLPHIFTHAVWAASAEEIDMIVEEMLAAAHMHEQVGKLKEEESFEIIFRALEQNFDMQSFVELESVASNLTQNEMSLKCSKLIFFLIDYIIHWNLEFEQAPQGSSSAKSRTSRASICSEASFLSNSTLAYKYRINKKFIARFNMKVSAEQNHACNENFRALRHLDMHCLNRTENVEDCLSLFLRVHSQLQNSDFVNGVSSLRTGATAKSEQLLLNEMSGQFQESIVWYEKMLHSRQGDPHDILCYMIKAYLQLEQYQSVLGIYQKHHSETNCSKFNGSLTANKLEAHWRTGEWEKLHLTLEDAGECDLTWAFYFAKILDSIFQSAFGEAKRNIVVMRDALGSWLNQCGANSSPYAANYAAFLLMHLLTDVEIVVKLLHPSEQLGSLSCRNQVTKIKAALEMMELRQKRISFSWKGLQLVLSVRRTLLSLLQHTLAGFAETDSFIKKQLGQLWIDSARVSMNHRQFPQALGYLISSEQCGLKETFVLQAQLEWERGAKELALIYLHRGINKHFPDRRNFRPGMESDGQQAICGKAMLLIAEYSYKMKIVDARQSLVLYKAAVNCYSQSEEAWIHFARMWDVVKTSKDLISGEEKSLNALKEIVRCYCNALTYGVKHVYESLPRVITIWANTGTKLYEVISKGENDKQTAAKKTLLLNAFNVFQDHMRTMKKKLPPYAFYVCFNSLSSRLCNPYKPVYTFIQEIFVGLLQAHPYQMLWKLIPMIKVSHTVRVNRVQETLLKFGEKNNEMNKLMDNYVNLNSFLYDLGHLQIKSASSRVRMSNIAPKLVEFFREPKGIKILMPTDELMSVVLPEESADFKNYNAFPREPVFITGVLELVTIITSLQKPKKFTFSGSDGLEYSWLLKNKDDLRIDSTVMHFMQALNALLDQCTECKERRLSCRTYSVVPLGEDCGLIEFVPNLTTMRQVIMTLYQGKGEKCDAKEELKKNYTIETKRRIFENALIPAHPPVLSDWFHWKFPDHSAWNEARKRFIYSSAVMSVVGYILGLGDRHGGNITLDNATGESIHVDYNCIFNKVVYPVLVVMCQHYYLI</sequence>
<dbReference type="Gene3D" id="3.30.1010.10">
    <property type="entry name" value="Phosphatidylinositol 3-kinase Catalytic Subunit, Chain A, domain 4"/>
    <property type="match status" value="1"/>
</dbReference>
<gene>
    <name evidence="15" type="ORF">CLODIP_2_CD09503</name>
</gene>
<dbReference type="InterPro" id="IPR011989">
    <property type="entry name" value="ARM-like"/>
</dbReference>
<comment type="similarity">
    <text evidence="2">Belongs to the PI3/PI4-kinase family. ATM subfamily.</text>
</comment>
<dbReference type="SMART" id="SM00146">
    <property type="entry name" value="PI3Kc"/>
    <property type="match status" value="1"/>
</dbReference>
<evidence type="ECO:0000256" key="8">
    <source>
        <dbReference type="ARBA" id="ARBA00022777"/>
    </source>
</evidence>
<proteinExistence type="inferred from homology"/>
<evidence type="ECO:0000259" key="14">
    <source>
        <dbReference type="PROSITE" id="PS51189"/>
    </source>
</evidence>
<dbReference type="Pfam" id="PF08064">
    <property type="entry name" value="UME"/>
    <property type="match status" value="1"/>
</dbReference>
<dbReference type="Pfam" id="PF02259">
    <property type="entry name" value="FAT"/>
    <property type="match status" value="1"/>
</dbReference>
<evidence type="ECO:0000259" key="13">
    <source>
        <dbReference type="PROSITE" id="PS50290"/>
    </source>
</evidence>
<dbReference type="GO" id="GO:0004674">
    <property type="term" value="F:protein serine/threonine kinase activity"/>
    <property type="evidence" value="ECO:0007669"/>
    <property type="project" value="UniProtKB-KW"/>
</dbReference>
<dbReference type="InterPro" id="IPR036940">
    <property type="entry name" value="PI3/4_kinase_cat_sf"/>
</dbReference>
<evidence type="ECO:0000256" key="12">
    <source>
        <dbReference type="ARBA" id="ARBA00024420"/>
    </source>
</evidence>
<dbReference type="PANTHER" id="PTHR11139:SF69">
    <property type="entry name" value="SERINE_THREONINE-PROTEIN KINASE ATR"/>
    <property type="match status" value="1"/>
</dbReference>
<dbReference type="InterPro" id="IPR003151">
    <property type="entry name" value="PIK-rel_kinase_FAT"/>
</dbReference>
<dbReference type="GO" id="GO:0005634">
    <property type="term" value="C:nucleus"/>
    <property type="evidence" value="ECO:0007669"/>
    <property type="project" value="UniProtKB-SubCell"/>
</dbReference>
<protein>
    <recommendedName>
        <fullName evidence="12">Serine/threonine-protein kinase ATR</fullName>
        <ecNumber evidence="3">2.7.11.1</ecNumber>
    </recommendedName>
</protein>
<evidence type="ECO:0000256" key="10">
    <source>
        <dbReference type="ARBA" id="ARBA00023204"/>
    </source>
</evidence>
<feature type="domain" description="FAT" evidence="14">
    <location>
        <begin position="1678"/>
        <end position="2192"/>
    </location>
</feature>
<evidence type="ECO:0000256" key="9">
    <source>
        <dbReference type="ARBA" id="ARBA00022840"/>
    </source>
</evidence>
<reference evidence="15 16" key="1">
    <citation type="submission" date="2020-04" db="EMBL/GenBank/DDBJ databases">
        <authorList>
            <person name="Alioto T."/>
            <person name="Alioto T."/>
            <person name="Gomez Garrido J."/>
        </authorList>
    </citation>
    <scope>NUCLEOTIDE SEQUENCE [LARGE SCALE GENOMIC DNA]</scope>
</reference>
<dbReference type="PROSITE" id="PS51189">
    <property type="entry name" value="FAT"/>
    <property type="match status" value="1"/>
</dbReference>
<evidence type="ECO:0000256" key="1">
    <source>
        <dbReference type="ARBA" id="ARBA00004123"/>
    </source>
</evidence>
<dbReference type="InterPro" id="IPR011009">
    <property type="entry name" value="Kinase-like_dom_sf"/>
</dbReference>
<dbReference type="GO" id="GO:0000077">
    <property type="term" value="P:DNA damage checkpoint signaling"/>
    <property type="evidence" value="ECO:0007669"/>
    <property type="project" value="TreeGrafter"/>
</dbReference>
<evidence type="ECO:0000256" key="4">
    <source>
        <dbReference type="ARBA" id="ARBA00022527"/>
    </source>
</evidence>
<evidence type="ECO:0000313" key="16">
    <source>
        <dbReference type="Proteomes" id="UP000494165"/>
    </source>
</evidence>
<dbReference type="EMBL" id="CADEPI010000074">
    <property type="protein sequence ID" value="CAB3372599.1"/>
    <property type="molecule type" value="Genomic_DNA"/>
</dbReference>
<dbReference type="GO" id="GO:0000723">
    <property type="term" value="P:telomere maintenance"/>
    <property type="evidence" value="ECO:0007669"/>
    <property type="project" value="TreeGrafter"/>
</dbReference>
<dbReference type="Gene3D" id="1.25.10.10">
    <property type="entry name" value="Leucine-rich Repeat Variant"/>
    <property type="match status" value="1"/>
</dbReference>
<keyword evidence="10" id="KW-0234">DNA repair</keyword>